<keyword evidence="3" id="KW-0479">Metal-binding</keyword>
<keyword evidence="6" id="KW-1185">Reference proteome</keyword>
<gene>
    <name evidence="5" type="ORF">brsh051_23510</name>
</gene>
<reference evidence="5" key="1">
    <citation type="journal article" date="2024" name="Int. J. Syst. Evol. Microbiol.">
        <title>Brooklawnia propionicigenes sp. nov., a facultatively anaerobic, propionate-producing bacterium isolated from a methanogenic reactor treating waste from cattle farms.</title>
        <authorList>
            <person name="Akita Y."/>
            <person name="Ueki A."/>
            <person name="Tonouchi A."/>
            <person name="Sugawara Y."/>
            <person name="Honma S."/>
            <person name="Kaku N."/>
            <person name="Ueki K."/>
        </authorList>
    </citation>
    <scope>NUCLEOTIDE SEQUENCE</scope>
    <source>
        <strain evidence="5">SH051</strain>
    </source>
</reference>
<dbReference type="SUPFAM" id="SSF63829">
    <property type="entry name" value="Calcium-dependent phosphotriesterase"/>
    <property type="match status" value="1"/>
</dbReference>
<comment type="cofactor">
    <cofactor evidence="3">
        <name>Zn(2+)</name>
        <dbReference type="ChEBI" id="CHEBI:29105"/>
    </cofactor>
    <text evidence="3">Binds 1 divalent metal cation per subunit.</text>
</comment>
<dbReference type="PANTHER" id="PTHR10907">
    <property type="entry name" value="REGUCALCIN"/>
    <property type="match status" value="1"/>
</dbReference>
<feature type="domain" description="SMP-30/Gluconolactonase/LRE-like region" evidence="4">
    <location>
        <begin position="19"/>
        <end position="257"/>
    </location>
</feature>
<feature type="active site" description="Proton donor/acceptor" evidence="2">
    <location>
        <position position="198"/>
    </location>
</feature>
<accession>A0AAN0K7L0</accession>
<dbReference type="GO" id="GO:0019853">
    <property type="term" value="P:L-ascorbic acid biosynthetic process"/>
    <property type="evidence" value="ECO:0007669"/>
    <property type="project" value="TreeGrafter"/>
</dbReference>
<dbReference type="Pfam" id="PF08450">
    <property type="entry name" value="SGL"/>
    <property type="match status" value="1"/>
</dbReference>
<evidence type="ECO:0000313" key="6">
    <source>
        <dbReference type="Proteomes" id="UP001431656"/>
    </source>
</evidence>
<organism evidence="5 6">
    <name type="scientific">Brooklawnia propionicigenes</name>
    <dbReference type="NCBI Taxonomy" id="3041175"/>
    <lineage>
        <taxon>Bacteria</taxon>
        <taxon>Bacillati</taxon>
        <taxon>Actinomycetota</taxon>
        <taxon>Actinomycetes</taxon>
        <taxon>Propionibacteriales</taxon>
        <taxon>Propionibacteriaceae</taxon>
        <taxon>Brooklawnia</taxon>
    </lineage>
</organism>
<name>A0AAN0K7L0_9ACTN</name>
<sequence>MLASTPVFDTLAFPSRAQLGEGPVWDGAQLHWVDILGRKLFSSDLDAAVTRTTDLPQMPGFAVPDIAGGWLAGFPDGLWRSNVALTEWEQLWHAPHPLETHRINDGKTDPQGRVWFGSMTYAEVDPLSALYRLDGSGVTEELAHVTTSNGLDWSPDHRTFYYTDSIPRVIWAFDYDEASGDISNKREFARDPAGYVPDGGCIDDDGCFWSCKWNGSRIVRYTPDGRTDLVWELPVHNPTSCAFVGPDRSVLAITSAQSTDPSCASEFDGAVLLIQTRTAGPTMTLARSK</sequence>
<evidence type="ECO:0000313" key="5">
    <source>
        <dbReference type="EMBL" id="BEH03070.1"/>
    </source>
</evidence>
<dbReference type="GO" id="GO:0004341">
    <property type="term" value="F:gluconolactonase activity"/>
    <property type="evidence" value="ECO:0007669"/>
    <property type="project" value="TreeGrafter"/>
</dbReference>
<dbReference type="AlphaFoldDB" id="A0AAN0K7L0"/>
<protein>
    <submittedName>
        <fullName evidence="5">SMP-30/gluconolactonase/LRE family protein</fullName>
    </submittedName>
</protein>
<dbReference type="EMBL" id="AP028056">
    <property type="protein sequence ID" value="BEH03070.1"/>
    <property type="molecule type" value="Genomic_DNA"/>
</dbReference>
<dbReference type="InterPro" id="IPR005511">
    <property type="entry name" value="SMP-30"/>
</dbReference>
<keyword evidence="3" id="KW-0862">Zinc</keyword>
<evidence type="ECO:0000256" key="3">
    <source>
        <dbReference type="PIRSR" id="PIRSR605511-2"/>
    </source>
</evidence>
<evidence type="ECO:0000256" key="1">
    <source>
        <dbReference type="ARBA" id="ARBA00008853"/>
    </source>
</evidence>
<dbReference type="GO" id="GO:0005509">
    <property type="term" value="F:calcium ion binding"/>
    <property type="evidence" value="ECO:0007669"/>
    <property type="project" value="TreeGrafter"/>
</dbReference>
<evidence type="ECO:0000256" key="2">
    <source>
        <dbReference type="PIRSR" id="PIRSR605511-1"/>
    </source>
</evidence>
<feature type="binding site" evidence="3">
    <location>
        <position position="149"/>
    </location>
    <ligand>
        <name>a divalent metal cation</name>
        <dbReference type="ChEBI" id="CHEBI:60240"/>
    </ligand>
</feature>
<dbReference type="RefSeq" id="WP_286265223.1">
    <property type="nucleotide sequence ID" value="NZ_AP028056.1"/>
</dbReference>
<feature type="binding site" evidence="3">
    <location>
        <position position="198"/>
    </location>
    <ligand>
        <name>a divalent metal cation</name>
        <dbReference type="ChEBI" id="CHEBI:60240"/>
    </ligand>
</feature>
<dbReference type="Gene3D" id="2.120.10.30">
    <property type="entry name" value="TolB, C-terminal domain"/>
    <property type="match status" value="1"/>
</dbReference>
<dbReference type="InterPro" id="IPR011042">
    <property type="entry name" value="6-blade_b-propeller_TolB-like"/>
</dbReference>
<dbReference type="PANTHER" id="PTHR10907:SF47">
    <property type="entry name" value="REGUCALCIN"/>
    <property type="match status" value="1"/>
</dbReference>
<dbReference type="Proteomes" id="UP001431656">
    <property type="component" value="Chromosome"/>
</dbReference>
<feature type="binding site" evidence="3">
    <location>
        <position position="21"/>
    </location>
    <ligand>
        <name>a divalent metal cation</name>
        <dbReference type="ChEBI" id="CHEBI:60240"/>
    </ligand>
</feature>
<feature type="binding site" evidence="3">
    <location>
        <position position="102"/>
    </location>
    <ligand>
        <name>substrate</name>
    </ligand>
</feature>
<dbReference type="PRINTS" id="PR01790">
    <property type="entry name" value="SMP30FAMILY"/>
</dbReference>
<feature type="binding site" evidence="3">
    <location>
        <position position="104"/>
    </location>
    <ligand>
        <name>substrate</name>
    </ligand>
</feature>
<proteinExistence type="inferred from homology"/>
<dbReference type="KEGG" id="broo:brsh051_23510"/>
<comment type="similarity">
    <text evidence="1">Belongs to the SMP-30/CGR1 family.</text>
</comment>
<evidence type="ECO:0000259" key="4">
    <source>
        <dbReference type="Pfam" id="PF08450"/>
    </source>
</evidence>
<dbReference type="InterPro" id="IPR013658">
    <property type="entry name" value="SGL"/>
</dbReference>